<keyword evidence="3" id="KW-1185">Reference proteome</keyword>
<name>A0A5Q4VF20_9BACT</name>
<evidence type="ECO:0000256" key="1">
    <source>
        <dbReference type="SAM" id="MobiDB-lite"/>
    </source>
</evidence>
<protein>
    <submittedName>
        <fullName evidence="2">Uncharacterized protein</fullName>
    </submittedName>
</protein>
<evidence type="ECO:0000313" key="2">
    <source>
        <dbReference type="EMBL" id="TYT74862.1"/>
    </source>
</evidence>
<gene>
    <name evidence="2" type="ORF">FIM25_08420</name>
</gene>
<accession>A0A5Q4VF20</accession>
<reference evidence="2 3" key="1">
    <citation type="submission" date="2019-06" db="EMBL/GenBank/DDBJ databases">
        <title>Desulfobotulus mexicanus sp. nov., a novel sulfate-reducing bacterium isolated from the sediment of an alkaline crater lake in Mexico.</title>
        <authorList>
            <person name="Hirschler-Rea A."/>
        </authorList>
    </citation>
    <scope>NUCLEOTIDE SEQUENCE [LARGE SCALE GENOMIC DNA]</scope>
    <source>
        <strain evidence="2 3">PAR22N</strain>
    </source>
</reference>
<organism evidence="2 3">
    <name type="scientific">Desulfobotulus mexicanus</name>
    <dbReference type="NCBI Taxonomy" id="2586642"/>
    <lineage>
        <taxon>Bacteria</taxon>
        <taxon>Pseudomonadati</taxon>
        <taxon>Thermodesulfobacteriota</taxon>
        <taxon>Desulfobacteria</taxon>
        <taxon>Desulfobacterales</taxon>
        <taxon>Desulfobacteraceae</taxon>
        <taxon>Desulfobotulus</taxon>
    </lineage>
</organism>
<dbReference type="OrthoDB" id="5423054at2"/>
<proteinExistence type="predicted"/>
<dbReference type="AlphaFoldDB" id="A0A5Q4VF20"/>
<dbReference type="Proteomes" id="UP000321899">
    <property type="component" value="Unassembled WGS sequence"/>
</dbReference>
<feature type="compositionally biased region" description="Polar residues" evidence="1">
    <location>
        <begin position="17"/>
        <end position="29"/>
    </location>
</feature>
<comment type="caution">
    <text evidence="2">The sequence shown here is derived from an EMBL/GenBank/DDBJ whole genome shotgun (WGS) entry which is preliminary data.</text>
</comment>
<evidence type="ECO:0000313" key="3">
    <source>
        <dbReference type="Proteomes" id="UP000321899"/>
    </source>
</evidence>
<sequence length="68" mass="7869">MSKTKPPISEQKKRQEALSSLPPSARNNLSPEEVEIFLHGDVWPEELCQKLSEFIFPLEDEKLCKDKE</sequence>
<dbReference type="RefSeq" id="WP_139448220.1">
    <property type="nucleotide sequence ID" value="NZ_VDMB01000008.1"/>
</dbReference>
<dbReference type="EMBL" id="VDMB01000008">
    <property type="protein sequence ID" value="TYT74862.1"/>
    <property type="molecule type" value="Genomic_DNA"/>
</dbReference>
<feature type="region of interest" description="Disordered" evidence="1">
    <location>
        <begin position="1"/>
        <end position="29"/>
    </location>
</feature>